<dbReference type="EMBL" id="JAWQEG010002991">
    <property type="protein sequence ID" value="KAK3868524.1"/>
    <property type="molecule type" value="Genomic_DNA"/>
</dbReference>
<organism evidence="4 5">
    <name type="scientific">Petrolisthes cinctipes</name>
    <name type="common">Flat porcelain crab</name>
    <dbReference type="NCBI Taxonomy" id="88211"/>
    <lineage>
        <taxon>Eukaryota</taxon>
        <taxon>Metazoa</taxon>
        <taxon>Ecdysozoa</taxon>
        <taxon>Arthropoda</taxon>
        <taxon>Crustacea</taxon>
        <taxon>Multicrustacea</taxon>
        <taxon>Malacostraca</taxon>
        <taxon>Eumalacostraca</taxon>
        <taxon>Eucarida</taxon>
        <taxon>Decapoda</taxon>
        <taxon>Pleocyemata</taxon>
        <taxon>Anomura</taxon>
        <taxon>Galatheoidea</taxon>
        <taxon>Porcellanidae</taxon>
        <taxon>Petrolisthes</taxon>
    </lineage>
</organism>
<dbReference type="Proteomes" id="UP001286313">
    <property type="component" value="Unassembled WGS sequence"/>
</dbReference>
<sequence length="165" mass="18816">MVDLFNHHITTLRAGDFDGQWNLRTLNTDKGYLTMVEEGSLRRLSNLIYLDLGFGYLTEVPKEVSFLLQLQVLALEYNQIKEVTLSQILPLVNLKWLLFVRNQIKEFPKLQFLTELTWLDLEANNIRSLPLNLLGTLSSACELWINDNPMNDVAAGTLLPLPNGS</sequence>
<dbReference type="SUPFAM" id="SSF52075">
    <property type="entry name" value="Outer arm dynein light chain 1"/>
    <property type="match status" value="1"/>
</dbReference>
<evidence type="ECO:0000313" key="5">
    <source>
        <dbReference type="Proteomes" id="UP001286313"/>
    </source>
</evidence>
<keyword evidence="5" id="KW-1185">Reference proteome</keyword>
<dbReference type="GO" id="GO:0031012">
    <property type="term" value="C:extracellular matrix"/>
    <property type="evidence" value="ECO:0007669"/>
    <property type="project" value="TreeGrafter"/>
</dbReference>
<dbReference type="PROSITE" id="PS51450">
    <property type="entry name" value="LRR"/>
    <property type="match status" value="2"/>
</dbReference>
<proteinExistence type="predicted"/>
<evidence type="ECO:0000256" key="3">
    <source>
        <dbReference type="ARBA" id="ARBA00022737"/>
    </source>
</evidence>
<dbReference type="PANTHER" id="PTHR24373">
    <property type="entry name" value="SLIT RELATED LEUCINE-RICH REPEAT NEURONAL PROTEIN"/>
    <property type="match status" value="1"/>
</dbReference>
<dbReference type="GO" id="GO:0005615">
    <property type="term" value="C:extracellular space"/>
    <property type="evidence" value="ECO:0007669"/>
    <property type="project" value="TreeGrafter"/>
</dbReference>
<dbReference type="SMART" id="SM00369">
    <property type="entry name" value="LRR_TYP"/>
    <property type="match status" value="2"/>
</dbReference>
<dbReference type="PANTHER" id="PTHR24373:SF398">
    <property type="entry name" value="LEUCINE-RICH REPEAT-CONTAINING G-PROTEIN COUPLED RECEPTOR 6"/>
    <property type="match status" value="1"/>
</dbReference>
<dbReference type="AlphaFoldDB" id="A0AAE1KAL2"/>
<keyword evidence="3" id="KW-0677">Repeat</keyword>
<dbReference type="Gene3D" id="3.80.10.10">
    <property type="entry name" value="Ribonuclease Inhibitor"/>
    <property type="match status" value="1"/>
</dbReference>
<dbReference type="InterPro" id="IPR050328">
    <property type="entry name" value="Dev_Immune_Receptor"/>
</dbReference>
<comment type="caution">
    <text evidence="4">The sequence shown here is derived from an EMBL/GenBank/DDBJ whole genome shotgun (WGS) entry which is preliminary data.</text>
</comment>
<dbReference type="InterPro" id="IPR001611">
    <property type="entry name" value="Leu-rich_rpt"/>
</dbReference>
<keyword evidence="2" id="KW-0732">Signal</keyword>
<accession>A0AAE1KAL2</accession>
<dbReference type="Pfam" id="PF13855">
    <property type="entry name" value="LRR_8"/>
    <property type="match status" value="1"/>
</dbReference>
<dbReference type="InterPro" id="IPR032675">
    <property type="entry name" value="LRR_dom_sf"/>
</dbReference>
<name>A0AAE1KAL2_PETCI</name>
<evidence type="ECO:0000256" key="1">
    <source>
        <dbReference type="ARBA" id="ARBA00022614"/>
    </source>
</evidence>
<protein>
    <submittedName>
        <fullName evidence="4">Uncharacterized protein</fullName>
    </submittedName>
</protein>
<gene>
    <name evidence="4" type="ORF">Pcinc_026087</name>
</gene>
<evidence type="ECO:0000313" key="4">
    <source>
        <dbReference type="EMBL" id="KAK3868524.1"/>
    </source>
</evidence>
<reference evidence="4" key="1">
    <citation type="submission" date="2023-10" db="EMBL/GenBank/DDBJ databases">
        <title>Genome assemblies of two species of porcelain crab, Petrolisthes cinctipes and Petrolisthes manimaculis (Anomura: Porcellanidae).</title>
        <authorList>
            <person name="Angst P."/>
        </authorList>
    </citation>
    <scope>NUCLEOTIDE SEQUENCE</scope>
    <source>
        <strain evidence="4">PB745_01</strain>
        <tissue evidence="4">Gill</tissue>
    </source>
</reference>
<evidence type="ECO:0000256" key="2">
    <source>
        <dbReference type="ARBA" id="ARBA00022729"/>
    </source>
</evidence>
<keyword evidence="1" id="KW-0433">Leucine-rich repeat</keyword>
<dbReference type="InterPro" id="IPR003591">
    <property type="entry name" value="Leu-rich_rpt_typical-subtyp"/>
</dbReference>